<evidence type="ECO:0000259" key="7">
    <source>
        <dbReference type="PROSITE" id="PS50110"/>
    </source>
</evidence>
<gene>
    <name evidence="8" type="ORF">N803_05890</name>
</gene>
<organism evidence="8 9">
    <name type="scientific">Knoellia subterranea KCTC 19937</name>
    <dbReference type="NCBI Taxonomy" id="1385521"/>
    <lineage>
        <taxon>Bacteria</taxon>
        <taxon>Bacillati</taxon>
        <taxon>Actinomycetota</taxon>
        <taxon>Actinomycetes</taxon>
        <taxon>Micrococcales</taxon>
        <taxon>Intrasporangiaceae</taxon>
        <taxon>Knoellia</taxon>
    </lineage>
</organism>
<dbReference type="PANTHER" id="PTHR43214:SF24">
    <property type="entry name" value="TRANSCRIPTIONAL REGULATORY PROTEIN NARL-RELATED"/>
    <property type="match status" value="1"/>
</dbReference>
<dbReference type="InterPro" id="IPR039420">
    <property type="entry name" value="WalR-like"/>
</dbReference>
<dbReference type="InterPro" id="IPR016032">
    <property type="entry name" value="Sig_transdc_resp-reg_C-effctor"/>
</dbReference>
<feature type="modified residue" description="4-aspartylphosphate" evidence="5">
    <location>
        <position position="55"/>
    </location>
</feature>
<dbReference type="OrthoDB" id="9808843at2"/>
<evidence type="ECO:0000313" key="8">
    <source>
        <dbReference type="EMBL" id="KGN36334.1"/>
    </source>
</evidence>
<keyword evidence="1 5" id="KW-0597">Phosphoprotein</keyword>
<dbReference type="CDD" id="cd17535">
    <property type="entry name" value="REC_NarL-like"/>
    <property type="match status" value="1"/>
</dbReference>
<evidence type="ECO:0000256" key="4">
    <source>
        <dbReference type="ARBA" id="ARBA00023163"/>
    </source>
</evidence>
<evidence type="ECO:0000256" key="3">
    <source>
        <dbReference type="ARBA" id="ARBA00023125"/>
    </source>
</evidence>
<dbReference type="STRING" id="1385521.N803_05890"/>
<dbReference type="PANTHER" id="PTHR43214">
    <property type="entry name" value="TWO-COMPONENT RESPONSE REGULATOR"/>
    <property type="match status" value="1"/>
</dbReference>
<dbReference type="CDD" id="cd06170">
    <property type="entry name" value="LuxR_C_like"/>
    <property type="match status" value="1"/>
</dbReference>
<dbReference type="Gene3D" id="3.40.50.2300">
    <property type="match status" value="1"/>
</dbReference>
<accession>A0A0A0JHW1</accession>
<dbReference type="Pfam" id="PF00196">
    <property type="entry name" value="GerE"/>
    <property type="match status" value="1"/>
</dbReference>
<dbReference type="GO" id="GO:0000160">
    <property type="term" value="P:phosphorelay signal transduction system"/>
    <property type="evidence" value="ECO:0007669"/>
    <property type="project" value="InterPro"/>
</dbReference>
<dbReference type="GO" id="GO:0006355">
    <property type="term" value="P:regulation of DNA-templated transcription"/>
    <property type="evidence" value="ECO:0007669"/>
    <property type="project" value="InterPro"/>
</dbReference>
<dbReference type="PROSITE" id="PS50110">
    <property type="entry name" value="RESPONSE_REGULATORY"/>
    <property type="match status" value="1"/>
</dbReference>
<evidence type="ECO:0000256" key="2">
    <source>
        <dbReference type="ARBA" id="ARBA00023015"/>
    </source>
</evidence>
<proteinExistence type="predicted"/>
<dbReference type="SUPFAM" id="SSF52172">
    <property type="entry name" value="CheY-like"/>
    <property type="match status" value="1"/>
</dbReference>
<feature type="domain" description="HTH luxR-type" evidence="6">
    <location>
        <begin position="150"/>
        <end position="215"/>
    </location>
</feature>
<evidence type="ECO:0000313" key="9">
    <source>
        <dbReference type="Proteomes" id="UP000030011"/>
    </source>
</evidence>
<dbReference type="PRINTS" id="PR00038">
    <property type="entry name" value="HTHLUXR"/>
</dbReference>
<dbReference type="RefSeq" id="WP_035907026.1">
    <property type="nucleotide sequence ID" value="NZ_AVPK01000012.1"/>
</dbReference>
<keyword evidence="3" id="KW-0238">DNA-binding</keyword>
<dbReference type="eggNOG" id="COG2197">
    <property type="taxonomic scope" value="Bacteria"/>
</dbReference>
<dbReference type="SUPFAM" id="SSF46894">
    <property type="entry name" value="C-terminal effector domain of the bipartite response regulators"/>
    <property type="match status" value="1"/>
</dbReference>
<reference evidence="8 9" key="1">
    <citation type="submission" date="2013-08" db="EMBL/GenBank/DDBJ databases">
        <title>The genome sequence of Knoellia subterranea.</title>
        <authorList>
            <person name="Zhu W."/>
            <person name="Wang G."/>
        </authorList>
    </citation>
    <scope>NUCLEOTIDE SEQUENCE [LARGE SCALE GENOMIC DNA]</scope>
    <source>
        <strain evidence="8 9">KCTC 19937</strain>
    </source>
</reference>
<comment type="caution">
    <text evidence="8">The sequence shown here is derived from an EMBL/GenBank/DDBJ whole genome shotgun (WGS) entry which is preliminary data.</text>
</comment>
<feature type="domain" description="Response regulatory" evidence="7">
    <location>
        <begin position="4"/>
        <end position="120"/>
    </location>
</feature>
<dbReference type="Proteomes" id="UP000030011">
    <property type="component" value="Unassembled WGS sequence"/>
</dbReference>
<dbReference type="SMART" id="SM00421">
    <property type="entry name" value="HTH_LUXR"/>
    <property type="match status" value="1"/>
</dbReference>
<dbReference type="EMBL" id="AVPK01000012">
    <property type="protein sequence ID" value="KGN36334.1"/>
    <property type="molecule type" value="Genomic_DNA"/>
</dbReference>
<sequence length="217" mass="22961">MTIRVLVVDDDALTCGALRSILGSADDVEVVASVEDGDEVMEAVHRHRPDVILMDVRMRRQDGISATAALQSLTDPPRVIVLTTYEHDNAVMRALEAGATSFLLKSAGPQEIIGAVRAVAAGDSVLSPGPARQVIEQLLSDPARERRVAAEGLVATLTPREVDVVRAVGHGMTNAEAARSLFMGEATVKSHLSSAQLKLGVQSRTQVAVLAERAGLL</sequence>
<dbReference type="InterPro" id="IPR058245">
    <property type="entry name" value="NreC/VraR/RcsB-like_REC"/>
</dbReference>
<dbReference type="InterPro" id="IPR000792">
    <property type="entry name" value="Tscrpt_reg_LuxR_C"/>
</dbReference>
<dbReference type="PROSITE" id="PS50043">
    <property type="entry name" value="HTH_LUXR_2"/>
    <property type="match status" value="1"/>
</dbReference>
<keyword evidence="9" id="KW-1185">Reference proteome</keyword>
<dbReference type="InterPro" id="IPR001789">
    <property type="entry name" value="Sig_transdc_resp-reg_receiver"/>
</dbReference>
<dbReference type="GO" id="GO:0003677">
    <property type="term" value="F:DNA binding"/>
    <property type="evidence" value="ECO:0007669"/>
    <property type="project" value="UniProtKB-KW"/>
</dbReference>
<dbReference type="SMART" id="SM00448">
    <property type="entry name" value="REC"/>
    <property type="match status" value="1"/>
</dbReference>
<protein>
    <submittedName>
        <fullName evidence="8">LuxR family transcriptional regulator</fullName>
    </submittedName>
</protein>
<evidence type="ECO:0000256" key="1">
    <source>
        <dbReference type="ARBA" id="ARBA00022553"/>
    </source>
</evidence>
<evidence type="ECO:0000256" key="5">
    <source>
        <dbReference type="PROSITE-ProRule" id="PRU00169"/>
    </source>
</evidence>
<keyword evidence="2" id="KW-0805">Transcription regulation</keyword>
<dbReference type="AlphaFoldDB" id="A0A0A0JHW1"/>
<dbReference type="InterPro" id="IPR011006">
    <property type="entry name" value="CheY-like_superfamily"/>
</dbReference>
<evidence type="ECO:0000259" key="6">
    <source>
        <dbReference type="PROSITE" id="PS50043"/>
    </source>
</evidence>
<keyword evidence="4" id="KW-0804">Transcription</keyword>
<dbReference type="Pfam" id="PF00072">
    <property type="entry name" value="Response_reg"/>
    <property type="match status" value="1"/>
</dbReference>
<name>A0A0A0JHW1_9MICO</name>